<feature type="binding site" evidence="11">
    <location>
        <position position="24"/>
    </location>
    <ligand>
        <name>substrate</name>
    </ligand>
</feature>
<comment type="catalytic activity">
    <reaction evidence="10 11">
        <text>shikimate + ATP = 3-phosphoshikimate + ADP + H(+)</text>
        <dbReference type="Rhea" id="RHEA:13121"/>
        <dbReference type="ChEBI" id="CHEBI:15378"/>
        <dbReference type="ChEBI" id="CHEBI:30616"/>
        <dbReference type="ChEBI" id="CHEBI:36208"/>
        <dbReference type="ChEBI" id="CHEBI:145989"/>
        <dbReference type="ChEBI" id="CHEBI:456216"/>
        <dbReference type="EC" id="2.7.1.71"/>
    </reaction>
</comment>
<dbReference type="PRINTS" id="PR01100">
    <property type="entry name" value="SHIKIMTKNASE"/>
</dbReference>
<evidence type="ECO:0000256" key="5">
    <source>
        <dbReference type="ARBA" id="ARBA00022679"/>
    </source>
</evidence>
<reference evidence="13" key="1">
    <citation type="submission" date="2019-11" db="EMBL/GenBank/DDBJ databases">
        <title>Isolation and characterization of a novel species in the genus Sulfuriferula.</title>
        <authorList>
            <person name="Mochizuki J."/>
            <person name="Kojima H."/>
            <person name="Fukui M."/>
        </authorList>
    </citation>
    <scope>NUCLEOTIDE SEQUENCE [LARGE SCALE GENOMIC DNA]</scope>
    <source>
        <strain evidence="13">SGTM</strain>
    </source>
</reference>
<dbReference type="InterPro" id="IPR031322">
    <property type="entry name" value="Shikimate/glucono_kinase"/>
</dbReference>
<dbReference type="Gene3D" id="3.40.50.300">
    <property type="entry name" value="P-loop containing nucleotide triphosphate hydrolases"/>
    <property type="match status" value="1"/>
</dbReference>
<comment type="pathway">
    <text evidence="1 11">Metabolic intermediate biosynthesis; chorismate biosynthesis; chorismate from D-erythrose 4-phosphate and phosphoenolpyruvate: step 5/7.</text>
</comment>
<dbReference type="GO" id="GO:0009423">
    <property type="term" value="P:chorismate biosynthetic process"/>
    <property type="evidence" value="ECO:0007669"/>
    <property type="project" value="UniProtKB-UniRule"/>
</dbReference>
<feature type="binding site" evidence="11">
    <location>
        <position position="48"/>
    </location>
    <ligand>
        <name>substrate</name>
    </ligand>
</feature>
<keyword evidence="13" id="KW-1185">Reference proteome</keyword>
<dbReference type="InterPro" id="IPR027417">
    <property type="entry name" value="P-loop_NTPase"/>
</dbReference>
<dbReference type="GO" id="GO:0004765">
    <property type="term" value="F:shikimate kinase activity"/>
    <property type="evidence" value="ECO:0007669"/>
    <property type="project" value="UniProtKB-UniRule"/>
</dbReference>
<dbReference type="InterPro" id="IPR023000">
    <property type="entry name" value="Shikimate_kinase_CS"/>
</dbReference>
<dbReference type="SUPFAM" id="SSF52540">
    <property type="entry name" value="P-loop containing nucleoside triphosphate hydrolases"/>
    <property type="match status" value="1"/>
</dbReference>
<feature type="binding site" evidence="11">
    <location>
        <position position="6"/>
    </location>
    <ligand>
        <name>Mg(2+)</name>
        <dbReference type="ChEBI" id="CHEBI:18420"/>
    </ligand>
</feature>
<dbReference type="GO" id="GO:0008652">
    <property type="term" value="P:amino acid biosynthetic process"/>
    <property type="evidence" value="ECO:0007669"/>
    <property type="project" value="UniProtKB-KW"/>
</dbReference>
<evidence type="ECO:0000256" key="3">
    <source>
        <dbReference type="ARBA" id="ARBA00012154"/>
    </source>
</evidence>
<feature type="binding site" evidence="11">
    <location>
        <position position="127"/>
    </location>
    <ligand>
        <name>substrate</name>
    </ligand>
</feature>
<feature type="binding site" evidence="11">
    <location>
        <begin position="2"/>
        <end position="7"/>
    </location>
    <ligand>
        <name>ATP</name>
        <dbReference type="ChEBI" id="CHEBI:30616"/>
    </ligand>
</feature>
<evidence type="ECO:0000256" key="6">
    <source>
        <dbReference type="ARBA" id="ARBA00022741"/>
    </source>
</evidence>
<dbReference type="HAMAP" id="MF_00109">
    <property type="entry name" value="Shikimate_kinase"/>
    <property type="match status" value="1"/>
</dbReference>
<comment type="cofactor">
    <cofactor evidence="11">
        <name>Mg(2+)</name>
        <dbReference type="ChEBI" id="CHEBI:18420"/>
    </cofactor>
    <text evidence="11">Binds 1 Mg(2+) ion per subunit.</text>
</comment>
<evidence type="ECO:0000256" key="4">
    <source>
        <dbReference type="ARBA" id="ARBA00022605"/>
    </source>
</evidence>
<dbReference type="GO" id="GO:0009073">
    <property type="term" value="P:aromatic amino acid family biosynthetic process"/>
    <property type="evidence" value="ECO:0007669"/>
    <property type="project" value="UniProtKB-KW"/>
</dbReference>
<evidence type="ECO:0000313" key="12">
    <source>
        <dbReference type="EMBL" id="BBP01897.1"/>
    </source>
</evidence>
<dbReference type="EMBL" id="AP021881">
    <property type="protein sequence ID" value="BBP01897.1"/>
    <property type="molecule type" value="Genomic_DNA"/>
</dbReference>
<dbReference type="CDD" id="cd00464">
    <property type="entry name" value="SK"/>
    <property type="match status" value="1"/>
</dbReference>
<evidence type="ECO:0000256" key="8">
    <source>
        <dbReference type="ARBA" id="ARBA00022840"/>
    </source>
</evidence>
<evidence type="ECO:0000256" key="1">
    <source>
        <dbReference type="ARBA" id="ARBA00004842"/>
    </source>
</evidence>
<keyword evidence="8 11" id="KW-0067">ATP-binding</keyword>
<dbReference type="UniPathway" id="UPA00053">
    <property type="reaction ID" value="UER00088"/>
</dbReference>
<dbReference type="GO" id="GO:0005524">
    <property type="term" value="F:ATP binding"/>
    <property type="evidence" value="ECO:0007669"/>
    <property type="project" value="UniProtKB-UniRule"/>
</dbReference>
<dbReference type="PANTHER" id="PTHR21087:SF16">
    <property type="entry name" value="SHIKIMATE KINASE 1, CHLOROPLASTIC"/>
    <property type="match status" value="1"/>
</dbReference>
<evidence type="ECO:0000256" key="9">
    <source>
        <dbReference type="ARBA" id="ARBA00023141"/>
    </source>
</evidence>
<keyword evidence="11" id="KW-0460">Magnesium</keyword>
<evidence type="ECO:0000256" key="2">
    <source>
        <dbReference type="ARBA" id="ARBA00006997"/>
    </source>
</evidence>
<evidence type="ECO:0000256" key="10">
    <source>
        <dbReference type="ARBA" id="ARBA00048567"/>
    </source>
</evidence>
<feature type="binding site" evidence="11">
    <location>
        <position position="108"/>
    </location>
    <ligand>
        <name>ATP</name>
        <dbReference type="ChEBI" id="CHEBI:30616"/>
    </ligand>
</feature>
<proteinExistence type="inferred from homology"/>
<sequence>MGSGKTTVGKLLSKHLRKQFYDADHEIVKRTGVTIPMIFEVEGEAGFRKREEQVIADLTQLNDIILATGGGAVLSSNTRILLKQRGTVIYLRGTVDELFQRTRHDRNRPLLQTEDPKVRLRELHAQRDPLYREVADIIIDTGRQNVNILVQQLVQYLNAKSVSSSKD</sequence>
<keyword evidence="5 11" id="KW-0808">Transferase</keyword>
<protein>
    <recommendedName>
        <fullName evidence="3 11">Shikimate kinase</fullName>
        <shortName evidence="11">SK</shortName>
        <ecNumber evidence="3 11">2.7.1.71</ecNumber>
    </recommendedName>
</protein>
<comment type="function">
    <text evidence="11">Catalyzes the specific phosphorylation of the 3-hydroxyl group of shikimic acid using ATP as a cosubstrate.</text>
</comment>
<comment type="subcellular location">
    <subcellularLocation>
        <location evidence="11">Cytoplasm</location>
    </subcellularLocation>
</comment>
<dbReference type="Proteomes" id="UP000463939">
    <property type="component" value="Chromosome"/>
</dbReference>
<dbReference type="Pfam" id="PF01202">
    <property type="entry name" value="SKI"/>
    <property type="match status" value="1"/>
</dbReference>
<dbReference type="InterPro" id="IPR000623">
    <property type="entry name" value="Shikimate_kinase/TSH1"/>
</dbReference>
<feature type="binding site" evidence="11">
    <location>
        <position position="70"/>
    </location>
    <ligand>
        <name>substrate</name>
    </ligand>
</feature>
<comment type="similarity">
    <text evidence="2 11">Belongs to the shikimate kinase family.</text>
</comment>
<keyword evidence="4 11" id="KW-0028">Amino-acid biosynthesis</keyword>
<feature type="binding site" evidence="11">
    <location>
        <position position="144"/>
    </location>
    <ligand>
        <name>ATP</name>
        <dbReference type="ChEBI" id="CHEBI:30616"/>
    </ligand>
</feature>
<dbReference type="EC" id="2.7.1.71" evidence="3 11"/>
<accession>A0A809SF19</accession>
<evidence type="ECO:0000256" key="7">
    <source>
        <dbReference type="ARBA" id="ARBA00022777"/>
    </source>
</evidence>
<dbReference type="GO" id="GO:0005829">
    <property type="term" value="C:cytosol"/>
    <property type="evidence" value="ECO:0007669"/>
    <property type="project" value="TreeGrafter"/>
</dbReference>
<comment type="subunit">
    <text evidence="11">Monomer.</text>
</comment>
<dbReference type="AlphaFoldDB" id="A0A809SF19"/>
<organism evidence="12 13">
    <name type="scientific">Sulfuriferula nivalis</name>
    <dbReference type="NCBI Taxonomy" id="2675298"/>
    <lineage>
        <taxon>Bacteria</taxon>
        <taxon>Pseudomonadati</taxon>
        <taxon>Pseudomonadota</taxon>
        <taxon>Betaproteobacteria</taxon>
        <taxon>Nitrosomonadales</taxon>
        <taxon>Sulfuricellaceae</taxon>
        <taxon>Sulfuriferula</taxon>
    </lineage>
</organism>
<keyword evidence="9 11" id="KW-0057">Aromatic amino acid biosynthesis</keyword>
<dbReference type="PANTHER" id="PTHR21087">
    <property type="entry name" value="SHIKIMATE KINASE"/>
    <property type="match status" value="1"/>
</dbReference>
<dbReference type="KEGG" id="sniv:SFSGTM_26050"/>
<name>A0A809SF19_9PROT</name>
<evidence type="ECO:0000313" key="13">
    <source>
        <dbReference type="Proteomes" id="UP000463939"/>
    </source>
</evidence>
<dbReference type="GO" id="GO:0000287">
    <property type="term" value="F:magnesium ion binding"/>
    <property type="evidence" value="ECO:0007669"/>
    <property type="project" value="UniProtKB-UniRule"/>
</dbReference>
<keyword evidence="6 11" id="KW-0547">Nucleotide-binding</keyword>
<keyword evidence="11" id="KW-0479">Metal-binding</keyword>
<dbReference type="PROSITE" id="PS01128">
    <property type="entry name" value="SHIKIMATE_KINASE"/>
    <property type="match status" value="1"/>
</dbReference>
<keyword evidence="7 11" id="KW-0418">Kinase</keyword>
<gene>
    <name evidence="11 12" type="primary">aroK</name>
    <name evidence="12" type="ORF">SFSGTM_26050</name>
</gene>
<keyword evidence="11" id="KW-0963">Cytoplasm</keyword>
<evidence type="ECO:0000256" key="11">
    <source>
        <dbReference type="HAMAP-Rule" id="MF_00109"/>
    </source>
</evidence>